<dbReference type="CDD" id="cd02440">
    <property type="entry name" value="AdoMet_MTases"/>
    <property type="match status" value="1"/>
</dbReference>
<dbReference type="GO" id="GO:0005737">
    <property type="term" value="C:cytoplasm"/>
    <property type="evidence" value="ECO:0007669"/>
    <property type="project" value="TreeGrafter"/>
</dbReference>
<dbReference type="PANTHER" id="PTHR11579:SF18">
    <property type="entry name" value="PROTEIN-L-ISOASPARTATE O-METHYLTRANSFERASE"/>
    <property type="match status" value="1"/>
</dbReference>
<evidence type="ECO:0000313" key="5">
    <source>
        <dbReference type="Proteomes" id="UP000245293"/>
    </source>
</evidence>
<gene>
    <name evidence="4" type="ORF">DFK10_12640</name>
</gene>
<keyword evidence="4" id="KW-0808">Transferase</keyword>
<evidence type="ECO:0000256" key="3">
    <source>
        <dbReference type="ARBA" id="ARBA00030757"/>
    </source>
</evidence>
<dbReference type="Proteomes" id="UP000245293">
    <property type="component" value="Unassembled WGS sequence"/>
</dbReference>
<dbReference type="GO" id="GO:0004719">
    <property type="term" value="F:protein-L-isoaspartate (D-aspartate) O-methyltransferase activity"/>
    <property type="evidence" value="ECO:0007669"/>
    <property type="project" value="InterPro"/>
</dbReference>
<dbReference type="AlphaFoldDB" id="A0A2V1P154"/>
<evidence type="ECO:0000256" key="2">
    <source>
        <dbReference type="ARBA" id="ARBA00013346"/>
    </source>
</evidence>
<dbReference type="SUPFAM" id="SSF53335">
    <property type="entry name" value="S-adenosyl-L-methionine-dependent methyltransferases"/>
    <property type="match status" value="1"/>
</dbReference>
<dbReference type="Pfam" id="PF01135">
    <property type="entry name" value="PCMT"/>
    <property type="match status" value="1"/>
</dbReference>
<evidence type="ECO:0000256" key="1">
    <source>
        <dbReference type="ARBA" id="ARBA00005369"/>
    </source>
</evidence>
<accession>A0A2V1P154</accession>
<evidence type="ECO:0000313" key="4">
    <source>
        <dbReference type="EMBL" id="PWG16185.1"/>
    </source>
</evidence>
<keyword evidence="5" id="KW-1185">Reference proteome</keyword>
<dbReference type="InterPro" id="IPR000682">
    <property type="entry name" value="PCMT"/>
</dbReference>
<dbReference type="OrthoDB" id="9798496at2"/>
<sequence length="208" mass="22420">MMVDTQVRPSDVTKFPVIDAMLSVPREDYVPDDKRDTAYIDDNVDLGGGRVMLEPRTMGKMLDTLDIQPNEVVMDLGCGLGYSTALLARLAEFVVAVEEDEDRVAEAQANLSSHDVDNAAVVQGSLTAGAPKQGPYDVIVLQGAAEHVPEPLIDQLKDGGRMAVLFSDGALGTMRIGYKLDGAITWRMAFNAGAPVVPGFERHQAFTL</sequence>
<proteinExistence type="inferred from homology"/>
<name>A0A2V1P154_9RHOB</name>
<dbReference type="GO" id="GO:0032259">
    <property type="term" value="P:methylation"/>
    <property type="evidence" value="ECO:0007669"/>
    <property type="project" value="UniProtKB-KW"/>
</dbReference>
<dbReference type="EMBL" id="QETF01000016">
    <property type="protein sequence ID" value="PWG16185.1"/>
    <property type="molecule type" value="Genomic_DNA"/>
</dbReference>
<comment type="caution">
    <text evidence="4">The sequence shown here is derived from an EMBL/GenBank/DDBJ whole genome shotgun (WGS) entry which is preliminary data.</text>
</comment>
<comment type="similarity">
    <text evidence="1">Belongs to the methyltransferase superfamily. L-isoaspartyl/D-aspartyl protein methyltransferase family.</text>
</comment>
<reference evidence="5" key="1">
    <citation type="submission" date="2018-05" db="EMBL/GenBank/DDBJ databases">
        <authorList>
            <person name="Du Z."/>
            <person name="Wang X."/>
        </authorList>
    </citation>
    <scope>NUCLEOTIDE SEQUENCE [LARGE SCALE GENOMIC DNA]</scope>
    <source>
        <strain evidence="5">WDS4C29</strain>
    </source>
</reference>
<dbReference type="PANTHER" id="PTHR11579">
    <property type="entry name" value="PROTEIN-L-ISOASPARTATE O-METHYLTRANSFERASE"/>
    <property type="match status" value="1"/>
</dbReference>
<organism evidence="4 5">
    <name type="scientific">Salibaculum griseiflavum</name>
    <dbReference type="NCBI Taxonomy" id="1914409"/>
    <lineage>
        <taxon>Bacteria</taxon>
        <taxon>Pseudomonadati</taxon>
        <taxon>Pseudomonadota</taxon>
        <taxon>Alphaproteobacteria</taxon>
        <taxon>Rhodobacterales</taxon>
        <taxon>Roseobacteraceae</taxon>
        <taxon>Salibaculum</taxon>
    </lineage>
</organism>
<dbReference type="InterPro" id="IPR029063">
    <property type="entry name" value="SAM-dependent_MTases_sf"/>
</dbReference>
<keyword evidence="4" id="KW-0489">Methyltransferase</keyword>
<protein>
    <recommendedName>
        <fullName evidence="2">Protein-L-isoaspartate O-methyltransferase</fullName>
    </recommendedName>
    <alternativeName>
        <fullName evidence="3">Protein L-isoaspartyl methyltransferase</fullName>
    </alternativeName>
</protein>
<dbReference type="Gene3D" id="3.40.50.150">
    <property type="entry name" value="Vaccinia Virus protein VP39"/>
    <property type="match status" value="1"/>
</dbReference>